<dbReference type="InterPro" id="IPR012666">
    <property type="entry name" value="CbtA_put"/>
</dbReference>
<feature type="transmembrane region" description="Helical" evidence="1">
    <location>
        <begin position="168"/>
        <end position="187"/>
    </location>
</feature>
<proteinExistence type="predicted"/>
<name>A0A9P2TDS6_THEFU</name>
<keyword evidence="3" id="KW-1185">Reference proteome</keyword>
<feature type="transmembrane region" description="Helical" evidence="1">
    <location>
        <begin position="97"/>
        <end position="116"/>
    </location>
</feature>
<keyword evidence="1" id="KW-0812">Transmembrane</keyword>
<organism evidence="2 3">
    <name type="scientific">Thermobifida fusca TM51</name>
    <dbReference type="NCBI Taxonomy" id="1169414"/>
    <lineage>
        <taxon>Bacteria</taxon>
        <taxon>Bacillati</taxon>
        <taxon>Actinomycetota</taxon>
        <taxon>Actinomycetes</taxon>
        <taxon>Streptosporangiales</taxon>
        <taxon>Nocardiopsidaceae</taxon>
        <taxon>Thermobifida</taxon>
    </lineage>
</organism>
<comment type="caution">
    <text evidence="2">The sequence shown here is derived from an EMBL/GenBank/DDBJ whole genome shotgun (WGS) entry which is preliminary data.</text>
</comment>
<evidence type="ECO:0000313" key="3">
    <source>
        <dbReference type="Proteomes" id="UP000014184"/>
    </source>
</evidence>
<reference evidence="2 3" key="1">
    <citation type="journal article" date="2013" name="Genome Announc.">
        <title>Draft Genome Sequence of the Lignocellulose Decomposer Thermobifida fusca Strain TM51.</title>
        <authorList>
            <person name="Toth A."/>
            <person name="Barna T."/>
            <person name="Nagy I."/>
            <person name="Horvath B."/>
            <person name="Nagy I."/>
            <person name="Tancsics A."/>
            <person name="Kriszt B."/>
            <person name="Baka E."/>
            <person name="Fekete C."/>
            <person name="Kukolya J."/>
        </authorList>
    </citation>
    <scope>NUCLEOTIDE SEQUENCE [LARGE SCALE GENOMIC DNA]</scope>
    <source>
        <strain evidence="2 3">TM51</strain>
    </source>
</reference>
<dbReference type="Pfam" id="PF09490">
    <property type="entry name" value="CbtA"/>
    <property type="match status" value="1"/>
</dbReference>
<feature type="transmembrane region" description="Helical" evidence="1">
    <location>
        <begin position="136"/>
        <end position="156"/>
    </location>
</feature>
<evidence type="ECO:0000313" key="2">
    <source>
        <dbReference type="EMBL" id="EOR72565.1"/>
    </source>
</evidence>
<dbReference type="EMBL" id="AOSG01000008">
    <property type="protein sequence ID" value="EOR72565.1"/>
    <property type="molecule type" value="Genomic_DNA"/>
</dbReference>
<sequence length="243" mass="25313">MLVRGLLAGLLAGLAAGVVAFFLGEPHIEAAIALEEHASHDHGAHGGHSHGDDALVSRTGQQVGLFLATGFAGMSLGVLYASVLYAVRRHSRLSGPALALVAAGLGWAAIAAVPFVKYPANPPAVGVPETIDQRTLLWVAAVLLGLVAVTAAVALARALPAETSLTSRIVASLAVFLAVVCVGYLALPHINDVGEDFPATLLWEFRMASLATQASLWLVLGLAFAWLTERFDRRFAAQTVGVR</sequence>
<keyword evidence="1" id="KW-1133">Transmembrane helix</keyword>
<dbReference type="Proteomes" id="UP000014184">
    <property type="component" value="Unassembled WGS sequence"/>
</dbReference>
<dbReference type="AlphaFoldDB" id="A0A9P2TDS6"/>
<evidence type="ECO:0008006" key="4">
    <source>
        <dbReference type="Google" id="ProtNLM"/>
    </source>
</evidence>
<protein>
    <recommendedName>
        <fullName evidence="4">Cobalt transporter CbtA</fullName>
    </recommendedName>
</protein>
<accession>A0A9P2TDS6</accession>
<gene>
    <name evidence="2" type="ORF">TM51_01875</name>
</gene>
<feature type="transmembrane region" description="Helical" evidence="1">
    <location>
        <begin position="207"/>
        <end position="227"/>
    </location>
</feature>
<keyword evidence="1" id="KW-0472">Membrane</keyword>
<feature type="transmembrane region" description="Helical" evidence="1">
    <location>
        <begin position="63"/>
        <end position="85"/>
    </location>
</feature>
<evidence type="ECO:0000256" key="1">
    <source>
        <dbReference type="SAM" id="Phobius"/>
    </source>
</evidence>